<comment type="caution">
    <text evidence="3">The sequence shown here is derived from an EMBL/GenBank/DDBJ whole genome shotgun (WGS) entry which is preliminary data.</text>
</comment>
<dbReference type="EMBL" id="BKCJ010183011">
    <property type="protein sequence ID" value="GEY49121.1"/>
    <property type="molecule type" value="Genomic_DNA"/>
</dbReference>
<feature type="region of interest" description="Disordered" evidence="1">
    <location>
        <begin position="616"/>
        <end position="654"/>
    </location>
</feature>
<feature type="region of interest" description="Disordered" evidence="1">
    <location>
        <begin position="176"/>
        <end position="273"/>
    </location>
</feature>
<feature type="compositionally biased region" description="Polar residues" evidence="1">
    <location>
        <begin position="262"/>
        <end position="273"/>
    </location>
</feature>
<dbReference type="PANTHER" id="PTHR48125">
    <property type="entry name" value="LP07818P1"/>
    <property type="match status" value="1"/>
</dbReference>
<evidence type="ECO:0000313" key="3">
    <source>
        <dbReference type="EMBL" id="GEY49121.1"/>
    </source>
</evidence>
<feature type="chain" id="PRO_5025566441" evidence="2">
    <location>
        <begin position="37"/>
        <end position="859"/>
    </location>
</feature>
<feature type="compositionally biased region" description="Pro residues" evidence="1">
    <location>
        <begin position="242"/>
        <end position="251"/>
    </location>
</feature>
<keyword evidence="2" id="KW-0732">Signal</keyword>
<feature type="signal peptide" evidence="2">
    <location>
        <begin position="1"/>
        <end position="36"/>
    </location>
</feature>
<organism evidence="3">
    <name type="scientific">Tanacetum cinerariifolium</name>
    <name type="common">Dalmatian daisy</name>
    <name type="synonym">Chrysanthemum cinerariifolium</name>
    <dbReference type="NCBI Taxonomy" id="118510"/>
    <lineage>
        <taxon>Eukaryota</taxon>
        <taxon>Viridiplantae</taxon>
        <taxon>Streptophyta</taxon>
        <taxon>Embryophyta</taxon>
        <taxon>Tracheophyta</taxon>
        <taxon>Spermatophyta</taxon>
        <taxon>Magnoliopsida</taxon>
        <taxon>eudicotyledons</taxon>
        <taxon>Gunneridae</taxon>
        <taxon>Pentapetalae</taxon>
        <taxon>asterids</taxon>
        <taxon>campanulids</taxon>
        <taxon>Asterales</taxon>
        <taxon>Asteraceae</taxon>
        <taxon>Asteroideae</taxon>
        <taxon>Anthemideae</taxon>
        <taxon>Anthemidinae</taxon>
        <taxon>Tanacetum</taxon>
    </lineage>
</organism>
<accession>A0A699HNS6</accession>
<dbReference type="PANTHER" id="PTHR48125:SF12">
    <property type="entry name" value="AT HOOK TRANSCRIPTION FACTOR FAMILY-RELATED"/>
    <property type="match status" value="1"/>
</dbReference>
<reference evidence="3" key="1">
    <citation type="journal article" date="2019" name="Sci. Rep.">
        <title>Draft genome of Tanacetum cinerariifolium, the natural source of mosquito coil.</title>
        <authorList>
            <person name="Yamashiro T."/>
            <person name="Shiraishi A."/>
            <person name="Satake H."/>
            <person name="Nakayama K."/>
        </authorList>
    </citation>
    <scope>NUCLEOTIDE SEQUENCE</scope>
</reference>
<protein>
    <submittedName>
        <fullName evidence="3">JmjC domain-containing protein</fullName>
    </submittedName>
</protein>
<gene>
    <name evidence="3" type="ORF">Tci_421095</name>
</gene>
<name>A0A699HNS6_TANCI</name>
<dbReference type="AlphaFoldDB" id="A0A699HNS6"/>
<proteinExistence type="predicted"/>
<evidence type="ECO:0000256" key="2">
    <source>
        <dbReference type="SAM" id="SignalP"/>
    </source>
</evidence>
<feature type="compositionally biased region" description="Basic and acidic residues" evidence="1">
    <location>
        <begin position="180"/>
        <end position="194"/>
    </location>
</feature>
<sequence length="859" mass="93374">VRADDLVSAGGCSLPAGSYSFLLLDWFLLVVLLVHADEFVPADRCTISTGRSYCWTGSYWYALTHRPTMVFESLVKQFWATATVRTLEVGPSDIITTIDGNEVVVTESLIRTQLQLDDKNGLYEFTLHDVLDGMRAIGYPTDGSITFYKAKLSPQWSQIIFQYEVELGRSPYASFGTHVPPEREHSPVREHSSVREPSSVRDPTLVREPSPRLEPEPTPDSPSPLSPPPSSAEVGPTTSSRPPSPSRPPSSPADIREGGGTFASSPPSNESPQTLAAMAAGGAEDSATLTALTLKLDECLHRVTTLENKLGITKKAHQEAVYFFYAHVSETIPPGVRVPAVATTISAASSVDATVRAATAPSLSIPIAADKGKAPMVDDSPPANLLSEQERVLKNLYDSQLGEELAKKIQAEQEAKFARQHEELAQKTQAESVASPTAHGQGMSNQYRRELDAAQLIYSEADWLDLLAKIATNSALSKQLLGNDVTEENMNKRLGMILMRKRRELAEQSRVKPMTKTQQRDYMRDFVKNCSASVYNQGWTMKKVKTLSIDQLRLEFEANQVPAVSTRDPVGVPAAPSIPADASLLAASSSDPTDIPVPVVSIDHAAVSVPAKPMVHSAASHMDDPLTDPAHGSSKPTVAAPTPSSSHHRRKHIAKKRVTPIVDVADAAMIKFNSDSDDDPLPYAPYAGWEMVPSSLGSVHAYHNMAGHTKHFTTLREILHMVERTDLQRLLGAVDALYQSEEPDTFALLLIAGAFAAGDYIRGHKFMFKKQMALSKDKSNPLIVGSLLKTTWSSIHHLLTNEVLTSPEQTTTDRMLLSHDPVVLGVPAGFVLLPFVPAGSEHSHSCCCVPAGKHSFCCQ</sequence>
<evidence type="ECO:0000256" key="1">
    <source>
        <dbReference type="SAM" id="MobiDB-lite"/>
    </source>
</evidence>
<feature type="compositionally biased region" description="Pro residues" evidence="1">
    <location>
        <begin position="216"/>
        <end position="230"/>
    </location>
</feature>
<feature type="non-terminal residue" evidence="3">
    <location>
        <position position="1"/>
    </location>
</feature>